<feature type="compositionally biased region" description="Low complexity" evidence="1">
    <location>
        <begin position="260"/>
        <end position="275"/>
    </location>
</feature>
<feature type="compositionally biased region" description="Polar residues" evidence="1">
    <location>
        <begin position="290"/>
        <end position="308"/>
    </location>
</feature>
<name>A0ABP1AEV1_9BRYO</name>
<gene>
    <name evidence="2" type="ORF">CSSPJE1EN2_LOCUS4056</name>
</gene>
<dbReference type="EMBL" id="OZ023712">
    <property type="protein sequence ID" value="CAK9861061.1"/>
    <property type="molecule type" value="Genomic_DNA"/>
</dbReference>
<evidence type="ECO:0000256" key="1">
    <source>
        <dbReference type="SAM" id="MobiDB-lite"/>
    </source>
</evidence>
<reference evidence="2" key="1">
    <citation type="submission" date="2024-03" db="EMBL/GenBank/DDBJ databases">
        <authorList>
            <consortium name="ELIXIR-Norway"/>
            <consortium name="Elixir Norway"/>
        </authorList>
    </citation>
    <scope>NUCLEOTIDE SEQUENCE</scope>
</reference>
<evidence type="ECO:0000313" key="3">
    <source>
        <dbReference type="Proteomes" id="UP001497522"/>
    </source>
</evidence>
<organism evidence="2 3">
    <name type="scientific">Sphagnum jensenii</name>
    <dbReference type="NCBI Taxonomy" id="128206"/>
    <lineage>
        <taxon>Eukaryota</taxon>
        <taxon>Viridiplantae</taxon>
        <taxon>Streptophyta</taxon>
        <taxon>Embryophyta</taxon>
        <taxon>Bryophyta</taxon>
        <taxon>Sphagnophytina</taxon>
        <taxon>Sphagnopsida</taxon>
        <taxon>Sphagnales</taxon>
        <taxon>Sphagnaceae</taxon>
        <taxon>Sphagnum</taxon>
    </lineage>
</organism>
<feature type="region of interest" description="Disordered" evidence="1">
    <location>
        <begin position="324"/>
        <end position="389"/>
    </location>
</feature>
<protein>
    <submittedName>
        <fullName evidence="2">Uncharacterized protein</fullName>
    </submittedName>
</protein>
<keyword evidence="3" id="KW-1185">Reference proteome</keyword>
<proteinExistence type="predicted"/>
<accession>A0ABP1AEV1</accession>
<evidence type="ECO:0000313" key="2">
    <source>
        <dbReference type="EMBL" id="CAK9861061.1"/>
    </source>
</evidence>
<sequence length="389" mass="44008">MNAAGNLLPQTSQKKGCEFSSTSTTTGCRHWCNPSPFVTTNSSQCKATEINRFDQPLLQQHSKPIQYFSKFANYVEWNRPPPRIPSSVRALNSSQSYQPTFKHCRHPVLVHDTLQPTGVPSRESQSPWKPLIRKVSTSCARGGSTSAISQSWRPSVKQGNSRCSSRDFSEVSWRPCIRCYNGVGAKPTPEIQYRSSIRCFNGLPNCETKQPDFRPHSRIHPSQETQEPVWHPHKGRGTVKPPDEWLPPFRVTTPQAELTNQVPSSQMSQPSSNVPKPLLNEDATLAPRSSGMQTPPSRHRNSTCQPNESLIPEDLSHAEDDKDILRAQEQSETLAEKESGKLKLQEERQMEERWLRSYSRSEPKFKEEESGGGGIYQGEDRRRPSTCWN</sequence>
<dbReference type="Proteomes" id="UP001497522">
    <property type="component" value="Chromosome 11"/>
</dbReference>
<feature type="region of interest" description="Disordered" evidence="1">
    <location>
        <begin position="212"/>
        <end position="310"/>
    </location>
</feature>
<feature type="compositionally biased region" description="Basic and acidic residues" evidence="1">
    <location>
        <begin position="334"/>
        <end position="369"/>
    </location>
</feature>